<dbReference type="OMA" id="HAVEWRV"/>
<dbReference type="EnsemblPlants" id="OPUNC07G21110.1">
    <property type="protein sequence ID" value="OPUNC07G21110.1"/>
    <property type="gene ID" value="OPUNC07G21110"/>
</dbReference>
<keyword evidence="1" id="KW-0175">Coiled coil</keyword>
<dbReference type="Gramene" id="OPUNC07G21110.1">
    <property type="protein sequence ID" value="OPUNC07G21110.1"/>
    <property type="gene ID" value="OPUNC07G21110"/>
</dbReference>
<feature type="compositionally biased region" description="Low complexity" evidence="2">
    <location>
        <begin position="207"/>
        <end position="223"/>
    </location>
</feature>
<sequence length="223" mass="24643">MRGIIPVQAKNLHSAEIELIAIAMAGNEADEHTSATASVLRDLSGTREEVARAREAAVKAWLSSMPLGEELERLRAELAAAKNRLAATAAEIGTLKSAVESTNDAIVARKEEAGEKRAAAEELRRRVDRGRDELRRLRSEVAAAREEKKQHAVEWRVLVRRQERRRDTENEHDDNTARRSRSGGSRLAVRKLPSWLCAIGRSGGLSRATAMAAPPRMAQTDER</sequence>
<evidence type="ECO:0000313" key="3">
    <source>
        <dbReference type="EnsemblPlants" id="OPUNC07G21110.1"/>
    </source>
</evidence>
<name>A0A0E0LNG3_ORYPU</name>
<feature type="compositionally biased region" description="Basic and acidic residues" evidence="2">
    <location>
        <begin position="164"/>
        <end position="177"/>
    </location>
</feature>
<dbReference type="HOGENOM" id="CLU_1241825_0_0_1"/>
<accession>A0A0E0LNG3</accession>
<organism evidence="3">
    <name type="scientific">Oryza punctata</name>
    <name type="common">Red rice</name>
    <dbReference type="NCBI Taxonomy" id="4537"/>
    <lineage>
        <taxon>Eukaryota</taxon>
        <taxon>Viridiplantae</taxon>
        <taxon>Streptophyta</taxon>
        <taxon>Embryophyta</taxon>
        <taxon>Tracheophyta</taxon>
        <taxon>Spermatophyta</taxon>
        <taxon>Magnoliopsida</taxon>
        <taxon>Liliopsida</taxon>
        <taxon>Poales</taxon>
        <taxon>Poaceae</taxon>
        <taxon>BOP clade</taxon>
        <taxon>Oryzoideae</taxon>
        <taxon>Oryzeae</taxon>
        <taxon>Oryzinae</taxon>
        <taxon>Oryza</taxon>
    </lineage>
</organism>
<dbReference type="AlphaFoldDB" id="A0A0E0LNG3"/>
<evidence type="ECO:0000256" key="2">
    <source>
        <dbReference type="SAM" id="MobiDB-lite"/>
    </source>
</evidence>
<reference evidence="3" key="1">
    <citation type="submission" date="2015-04" db="UniProtKB">
        <authorList>
            <consortium name="EnsemblPlants"/>
        </authorList>
    </citation>
    <scope>IDENTIFICATION</scope>
</reference>
<dbReference type="eggNOG" id="ENOG502S22E">
    <property type="taxonomic scope" value="Eukaryota"/>
</dbReference>
<feature type="region of interest" description="Disordered" evidence="2">
    <location>
        <begin position="203"/>
        <end position="223"/>
    </location>
</feature>
<evidence type="ECO:0000313" key="4">
    <source>
        <dbReference type="Proteomes" id="UP000026962"/>
    </source>
</evidence>
<reference evidence="3" key="2">
    <citation type="submission" date="2018-05" db="EMBL/GenBank/DDBJ databases">
        <title>OpunRS2 (Oryza punctata Reference Sequence Version 2).</title>
        <authorList>
            <person name="Zhang J."/>
            <person name="Kudrna D."/>
            <person name="Lee S."/>
            <person name="Talag J."/>
            <person name="Welchert J."/>
            <person name="Wing R.A."/>
        </authorList>
    </citation>
    <scope>NUCLEOTIDE SEQUENCE [LARGE SCALE GENOMIC DNA]</scope>
</reference>
<keyword evidence="4" id="KW-1185">Reference proteome</keyword>
<feature type="coiled-coil region" evidence="1">
    <location>
        <begin position="120"/>
        <end position="154"/>
    </location>
</feature>
<proteinExistence type="predicted"/>
<evidence type="ECO:0000256" key="1">
    <source>
        <dbReference type="SAM" id="Coils"/>
    </source>
</evidence>
<dbReference type="Proteomes" id="UP000026962">
    <property type="component" value="Chromosome 7"/>
</dbReference>
<protein>
    <submittedName>
        <fullName evidence="3">Uncharacterized protein</fullName>
    </submittedName>
</protein>
<feature type="region of interest" description="Disordered" evidence="2">
    <location>
        <begin position="164"/>
        <end position="185"/>
    </location>
</feature>